<evidence type="ECO:0000313" key="1">
    <source>
        <dbReference type="EMBL" id="GAF99045.1"/>
    </source>
</evidence>
<accession>X0VEU4</accession>
<organism evidence="1">
    <name type="scientific">marine sediment metagenome</name>
    <dbReference type="NCBI Taxonomy" id="412755"/>
    <lineage>
        <taxon>unclassified sequences</taxon>
        <taxon>metagenomes</taxon>
        <taxon>ecological metagenomes</taxon>
    </lineage>
</organism>
<proteinExistence type="predicted"/>
<dbReference type="SUPFAM" id="SSF48452">
    <property type="entry name" value="TPR-like"/>
    <property type="match status" value="1"/>
</dbReference>
<dbReference type="EMBL" id="BARS01011028">
    <property type="protein sequence ID" value="GAF99045.1"/>
    <property type="molecule type" value="Genomic_DNA"/>
</dbReference>
<dbReference type="AlphaFoldDB" id="X0VEU4"/>
<reference evidence="1" key="1">
    <citation type="journal article" date="2014" name="Front. Microbiol.">
        <title>High frequency of phylogenetically diverse reductive dehalogenase-homologous genes in deep subseafloor sedimentary metagenomes.</title>
        <authorList>
            <person name="Kawai M."/>
            <person name="Futagami T."/>
            <person name="Toyoda A."/>
            <person name="Takaki Y."/>
            <person name="Nishi S."/>
            <person name="Hori S."/>
            <person name="Arai W."/>
            <person name="Tsubouchi T."/>
            <person name="Morono Y."/>
            <person name="Uchiyama I."/>
            <person name="Ito T."/>
            <person name="Fujiyama A."/>
            <person name="Inagaki F."/>
            <person name="Takami H."/>
        </authorList>
    </citation>
    <scope>NUCLEOTIDE SEQUENCE</scope>
    <source>
        <strain evidence="1">Expedition CK06-06</strain>
    </source>
</reference>
<dbReference type="InterPro" id="IPR011990">
    <property type="entry name" value="TPR-like_helical_dom_sf"/>
</dbReference>
<evidence type="ECO:0008006" key="2">
    <source>
        <dbReference type="Google" id="ProtNLM"/>
    </source>
</evidence>
<feature type="non-terminal residue" evidence="1">
    <location>
        <position position="156"/>
    </location>
</feature>
<comment type="caution">
    <text evidence="1">The sequence shown here is derived from an EMBL/GenBank/DDBJ whole genome shotgun (WGS) entry which is preliminary data.</text>
</comment>
<protein>
    <recommendedName>
        <fullName evidence="2">MalT-like TPR region domain-containing protein</fullName>
    </recommendedName>
</protein>
<name>X0VEU4_9ZZZZ</name>
<dbReference type="Gene3D" id="1.25.40.10">
    <property type="entry name" value="Tetratricopeptide repeat domain"/>
    <property type="match status" value="1"/>
</dbReference>
<gene>
    <name evidence="1" type="ORF">S01H1_20218</name>
</gene>
<sequence length="156" mass="18520">MPNSASKSLVLVKNLINEVKLDEALNYIKEIEQLEHLSNEAILKTHAYKARIQFDLGEFQNALKIAEKLHHKSQELKMPLFSLDALYIKVWVLHFQGKMEDKNKLIEQYEKIFRSIPREDSFEFQERENCLWMIKGNRNFLRGNFDLSLDYFARSL</sequence>